<dbReference type="Gene3D" id="2.10.109.10">
    <property type="entry name" value="Umud Fragment, subunit A"/>
    <property type="match status" value="1"/>
</dbReference>
<dbReference type="InterPro" id="IPR000223">
    <property type="entry name" value="Pept_S26A_signal_pept_1"/>
</dbReference>
<evidence type="ECO:0000256" key="2">
    <source>
        <dbReference type="ARBA" id="ARBA00009370"/>
    </source>
</evidence>
<dbReference type="InterPro" id="IPR019533">
    <property type="entry name" value="Peptidase_S26"/>
</dbReference>
<sequence>MTGILAASLAAIATVALAAAVAMLLRRQLFFVTRVESWSMWPTLRPGQWVFTVVRRRKHRIRRGHVVVIDSTELNRTLVKRVAGLPGDRLGGTTVPDGQVYLLGDNRAYSNDSRHWDRPFLPIAAIRGRVVRGFPRRSAGKRTGTQRLLIKDLHEPPRTEPDGSGVLQR</sequence>
<evidence type="ECO:0000313" key="6">
    <source>
        <dbReference type="EMBL" id="CAJ1509960.1"/>
    </source>
</evidence>
<dbReference type="RefSeq" id="WP_308479670.1">
    <property type="nucleotide sequence ID" value="NZ_OY726397.1"/>
</dbReference>
<comment type="subcellular location">
    <subcellularLocation>
        <location evidence="1">Cell membrane</location>
        <topology evidence="1">Single-pass type II membrane protein</topology>
    </subcellularLocation>
</comment>
<dbReference type="SUPFAM" id="SSF51306">
    <property type="entry name" value="LexA/Signal peptidase"/>
    <property type="match status" value="1"/>
</dbReference>
<keyword evidence="4" id="KW-0378">Hydrolase</keyword>
<dbReference type="InterPro" id="IPR036286">
    <property type="entry name" value="LexA/Signal_pep-like_sf"/>
</dbReference>
<dbReference type="EMBL" id="OY726397">
    <property type="protein sequence ID" value="CAJ1509960.1"/>
    <property type="molecule type" value="Genomic_DNA"/>
</dbReference>
<dbReference type="PROSITE" id="PS00501">
    <property type="entry name" value="SPASE_I_1"/>
    <property type="match status" value="1"/>
</dbReference>
<evidence type="ECO:0000259" key="5">
    <source>
        <dbReference type="Pfam" id="PF10502"/>
    </source>
</evidence>
<dbReference type="PANTHER" id="PTHR43390">
    <property type="entry name" value="SIGNAL PEPTIDASE I"/>
    <property type="match status" value="1"/>
</dbReference>
<keyword evidence="7" id="KW-1185">Reference proteome</keyword>
<comment type="similarity">
    <text evidence="2">Belongs to the peptidase S26 family.</text>
</comment>
<organism evidence="6 7">
    <name type="scientific">[Mycobacterium] burgundiense</name>
    <dbReference type="NCBI Taxonomy" id="3064286"/>
    <lineage>
        <taxon>Bacteria</taxon>
        <taxon>Bacillati</taxon>
        <taxon>Actinomycetota</taxon>
        <taxon>Actinomycetes</taxon>
        <taxon>Mycobacteriales</taxon>
        <taxon>Mycobacteriaceae</taxon>
        <taxon>Mycolicibacterium</taxon>
    </lineage>
</organism>
<accession>A0ABM9M494</accession>
<evidence type="ECO:0000256" key="1">
    <source>
        <dbReference type="ARBA" id="ARBA00004401"/>
    </source>
</evidence>
<gene>
    <name evidence="6" type="ORF">MU0053_004372</name>
</gene>
<dbReference type="InterPro" id="IPR019756">
    <property type="entry name" value="Pept_S26A_signal_pept_1_Ser-AS"/>
</dbReference>
<evidence type="ECO:0000256" key="3">
    <source>
        <dbReference type="ARBA" id="ARBA00022670"/>
    </source>
</evidence>
<evidence type="ECO:0000313" key="7">
    <source>
        <dbReference type="Proteomes" id="UP001190465"/>
    </source>
</evidence>
<dbReference type="PANTHER" id="PTHR43390:SF1">
    <property type="entry name" value="CHLOROPLAST PROCESSING PEPTIDASE"/>
    <property type="match status" value="1"/>
</dbReference>
<reference evidence="6 7" key="1">
    <citation type="submission" date="2023-08" db="EMBL/GenBank/DDBJ databases">
        <authorList>
            <person name="Folkvardsen B D."/>
            <person name="Norman A."/>
        </authorList>
    </citation>
    <scope>NUCLEOTIDE SEQUENCE [LARGE SCALE GENOMIC DNA]</scope>
    <source>
        <strain evidence="6 7">Mu0053</strain>
    </source>
</reference>
<name>A0ABM9M494_9MYCO</name>
<dbReference type="PRINTS" id="PR00727">
    <property type="entry name" value="LEADERPTASE"/>
</dbReference>
<evidence type="ECO:0000256" key="4">
    <source>
        <dbReference type="ARBA" id="ARBA00022801"/>
    </source>
</evidence>
<keyword evidence="3" id="KW-0645">Protease</keyword>
<proteinExistence type="inferred from homology"/>
<protein>
    <submittedName>
        <fullName evidence="6">S26 family signal peptidase</fullName>
    </submittedName>
</protein>
<dbReference type="Pfam" id="PF10502">
    <property type="entry name" value="Peptidase_S26"/>
    <property type="match status" value="2"/>
</dbReference>
<dbReference type="CDD" id="cd06462">
    <property type="entry name" value="Peptidase_S24_S26"/>
    <property type="match status" value="1"/>
</dbReference>
<feature type="domain" description="Peptidase S26" evidence="5">
    <location>
        <begin position="11"/>
        <end position="89"/>
    </location>
</feature>
<dbReference type="Proteomes" id="UP001190465">
    <property type="component" value="Chromosome"/>
</dbReference>
<feature type="domain" description="Peptidase S26" evidence="5">
    <location>
        <begin position="92"/>
        <end position="131"/>
    </location>
</feature>